<dbReference type="PROSITE" id="PS50026">
    <property type="entry name" value="EGF_3"/>
    <property type="match status" value="2"/>
</dbReference>
<dbReference type="Pfam" id="PF02210">
    <property type="entry name" value="Laminin_G_2"/>
    <property type="match status" value="5"/>
</dbReference>
<dbReference type="EMBL" id="JAODUO010000374">
    <property type="protein sequence ID" value="KAK2181924.1"/>
    <property type="molecule type" value="Genomic_DNA"/>
</dbReference>
<gene>
    <name evidence="5" type="ORF">NP493_376g02045</name>
</gene>
<comment type="caution">
    <text evidence="2">Lacks conserved residue(s) required for the propagation of feature annotation.</text>
</comment>
<feature type="domain" description="Laminin G" evidence="3">
    <location>
        <begin position="1746"/>
        <end position="1919"/>
    </location>
</feature>
<keyword evidence="1 2" id="KW-1015">Disulfide bond</keyword>
<evidence type="ECO:0000256" key="1">
    <source>
        <dbReference type="ARBA" id="ARBA00023157"/>
    </source>
</evidence>
<dbReference type="InterPro" id="IPR050372">
    <property type="entry name" value="Neurexin-related_CASP"/>
</dbReference>
<sequence length="2965" mass="329180">MDLLMGTTLFNPSGLDASAFGSPDMIPGVLGQAIRLDGRNSYVRVTGPGHRQECFGDLDKCSSGYTLALWVNFEKPSDREVVYLSNGGHSLKSHGVAMLYDMGNMEFRFRKKNGQEWRVKHDNVLPGRWYHVSVTWSDSDGLSMYLNGELVNSDAKATVRSPRDINTDENNEFMIGRPNDGTHVRDSVMLVDEFNFWSKHMTSKEMKNLGAIYGYDMPMESMRQSRFTDTKLSTRLHGNPVLAPGKIGSGLLLDGRGEYLDAGDLGGTCIGNLSRCQYGFTFGAWITFNELLDNMYYFSSGAPYGVQLYHRNGRLYAEAQQEGSNWRASWSGVQTGKWYFVELSWSPDDGLRMFVDLDEVAHAERSSTHRPSGDASGRLMLGRANSDMRRYRYGAAIFDEVEVWNSDRERLVRLGFINRGKPSSHIFHMDEIDRRGLRHRDASYNVRVFGDARIVPGKIAGGLRLDGNTQYVDADFHAGDCMGNLDLCRQGALASLWVKPAMISERMQLMSTGVNGLAVWYAGGRLHATAKTSTREWQASTDKYKPTQWAYMEFAWDPTSGLQIYINNERVATSGPAKVRNRSNLGYIRQPEMNRFYLGRGDGSDNDVKYANVTMDEMEYWHLNRDELIAFDYILRGRPQTYLLDMNEVRNNKLTEPKSLDITTHGRPQVVPGKRDKAIELDGNGQYLDLGRHPKSCLGNLTECHHGTTGSMWANFKKFNQNTYYYTNGNGVAVYYKNDDLYYSFTSGDQRWEVAVPDLVANRWYFLEYTWHPEKGLRVYVNNRLLGTDSQPEKVLRKDSVTNHVYVGRANRDDVNGRNFRFPEAILDEVETWYADRDYLVAFGYLVRDNITHIVMPLEREHNGAIIYPDMTVRLYHGADVVRGKVGNGVSVDGDRQYMSLGDHGNDCFGNLEMCNNGLTMAFYLRLQRLVESGYIISAGPYSIYSKDGRVHFKYSTPKKTWETSTSKIKPGRWQKVMVSWDEDKGLQVFVDNRLVSSTTRYRLHTAQSIRDSNIYIGRPNRVTPGRYGDFTIDELELWYANVDHLKAFNLIDKGIKHVWFDMDRIDGDRLPHDTWNIYVHGRPTTRPGIDGNAIYLNGRNQYIDFGRNVFCNGDPETSCSSGFTLSFEIEPQELREDTYFVSSSPVDVYYRNGRLTTDVKTPTKKWSASTNRLDPDAWYKVDVSWHPKDGLRLYVNGVKVDERTNWTINRQYNENDNFYFGRANTDMIYENYAHTLVDNIELWYARRTELVDRGLVDRYFVPPPTKRPRYTQPPRRTTPATRFTYPVVRTTERPRVMPQFPPAVDDERMLVYDGSSWVLYDYSNLPPHYLRGDKERFHIKFKTDKPEGLLWYSGTSQRNMHLSLEDAALILVVEYNDGRNKRKDRFRLRPGVGRLDDSRWHNVFIDRDRRKVTMTVDGEEHDYPHQLDSRVRLVNKGHIYLGGSNNTYELTGRTTHTDLRGSVEVAKITGDGFPTEINLLNQYMVRPRPYYVQEGGHVRTRIIVRTASQPRPVTFIKPESFVRLRKLDFGQNGRISLHFKTIEPNGLLLFNGGRRGSSDFIAIEMFDGIVYFIINYGDGVHRYPLSAARADDGRAHHIQVQRSSDRITLSLDNVSMAHRTRPTRRAPPGDNHLDLATFLYVGGVENPSTLPWHLWTRGRTAENFFVGCMWDLRVNPGDENDIVDLPAFIRSQGIAGMEEGCRSMTEDCAVGPCVNGVCHDRATGYLCDCSATPYTSTRCNTLAKKVGFNGRDSVHVTFNPMVQTHTNDISLRFKTVRPNGLLFSTSNRFQHDFMRVSLEGGKGKLETYIAGEEKIRYFCDGIHYFCDDLSDDEWHTMYIKRRADYIEAWVDDCSHVIGSLPGDGYTLDIHDIRVASLGRDTDFDKNFAGHMQNFMFDKYNVFELLGDGKPGSGVKVTTSVGTDDVSEHETIIPVNTVTFRSRANAYVTLPTLSATGSLDFKFMFKTKEKEGLLFYNKGRESDFFALELVNGYVHLALNDGSGPRLVQLGSAKQLNDDEWHLVSVKQTGPHYFEARVDNAAPTDINIRRSTNRLDLTGELYVGGVPRHMYKSLPTLVSSRSSYAGCLATIRVDGRLYNIFTDTITTNRFVTDQCTGASLYCGDNTCSRYGVCNEGFDTFICDCNMTSFVGRICTEEAEGYRFARTTYKNGTVQKGIVIYTYDEPQDTSTDKLAFGFMTWKANGTIFRADSAISADYIEGKLENGYLVMVYDIGNGERRLVEKGRKFDDGQYHYVSFVRTGANATMRVDDFPRQYYKQPGTAVRLFNELAVVKVGGKVNVNNKIYDYFDGIIAGVYFNGERIIDRGIANDVRVVKKGDVTIATHKFHLPLPVIVDPTKAVVVVPPKVEESKPQGGTGGVVSGGDGHGDGVGIGGVGGEGGVVKTGGVGELPSSARVQSAGGPSGGSGEGARASAIAGAFLGILAAASGIMWAGYKLKPGLLGGGGGGGGKGAMNISSPSAGSYQLVSTGGGASGAGGGAGGGAAKGGGGGASYSNVAVTRMDAMNGATTTGLGFGAAGNRMSTMGTQTAGASAGGGASANFVEYFSSMSAMSAAGGGGSGIANYIGGVGRITRAAQTDLPYYGGTLATGYLTEAMAMNAGASGGMLSSTTTSYYQQDAAAAAARGGGYGTMDNQTIVVDELPPPTLTRGMTAYESQTMAAGGSYVAPAPAPVPSGYNTFAGGAETMYSFNESQGYGSAGGSVSSAANAASLRMQNLSPVMFDSSAASYTMQNVALNNAAYNQRVSMHGGTPVGLMAAEEIRVDCVLLSADSRNVITSSIYGPPQVWDMRTGELTHIMAGENLSSTDLHLACNDTLLVGQVAEMTQIDPNDTMATNRLHHRKLQIWDFATGQPLEMSHAESCTASCLMHDGQRIVLARTEKFGNGTTIILWDLLGNELIRQLSYDSAIGFADAVSYLTISKDNRYVVAGFQNSYDGNANFIVFDLEP</sequence>
<accession>A0AAD9L210</accession>
<feature type="disulfide bond" evidence="2">
    <location>
        <begin position="1709"/>
        <end position="1719"/>
    </location>
</feature>
<evidence type="ECO:0008006" key="7">
    <source>
        <dbReference type="Google" id="ProtNLM"/>
    </source>
</evidence>
<name>A0AAD9L210_RIDPI</name>
<dbReference type="InterPro" id="IPR015943">
    <property type="entry name" value="WD40/YVTN_repeat-like_dom_sf"/>
</dbReference>
<evidence type="ECO:0000259" key="3">
    <source>
        <dbReference type="PROSITE" id="PS50025"/>
    </source>
</evidence>
<evidence type="ECO:0000313" key="6">
    <source>
        <dbReference type="Proteomes" id="UP001209878"/>
    </source>
</evidence>
<feature type="domain" description="EGF-like" evidence="4">
    <location>
        <begin position="1705"/>
        <end position="1741"/>
    </location>
</feature>
<dbReference type="InterPro" id="IPR013320">
    <property type="entry name" value="ConA-like_dom_sf"/>
</dbReference>
<dbReference type="Pfam" id="PF13385">
    <property type="entry name" value="Laminin_G_3"/>
    <property type="match status" value="5"/>
</dbReference>
<dbReference type="CDD" id="cd00054">
    <property type="entry name" value="EGF_CA"/>
    <property type="match status" value="1"/>
</dbReference>
<dbReference type="Proteomes" id="UP001209878">
    <property type="component" value="Unassembled WGS sequence"/>
</dbReference>
<dbReference type="SUPFAM" id="SSF49899">
    <property type="entry name" value="Concanavalin A-like lectins/glucanases"/>
    <property type="match status" value="11"/>
</dbReference>
<reference evidence="5" key="1">
    <citation type="journal article" date="2023" name="Mol. Biol. Evol.">
        <title>Third-Generation Sequencing Reveals the Adaptive Role of the Epigenome in Three Deep-Sea Polychaetes.</title>
        <authorList>
            <person name="Perez M."/>
            <person name="Aroh O."/>
            <person name="Sun Y."/>
            <person name="Lan Y."/>
            <person name="Juniper S.K."/>
            <person name="Young C.R."/>
            <person name="Angers B."/>
            <person name="Qian P.Y."/>
        </authorList>
    </citation>
    <scope>NUCLEOTIDE SEQUENCE</scope>
    <source>
        <strain evidence="5">R07B-5</strain>
    </source>
</reference>
<dbReference type="InterPro" id="IPR000152">
    <property type="entry name" value="EGF-type_Asp/Asn_hydroxyl_site"/>
</dbReference>
<feature type="domain" description="EGF-like" evidence="4">
    <location>
        <begin position="2117"/>
        <end position="2154"/>
    </location>
</feature>
<feature type="domain" description="Laminin G" evidence="3">
    <location>
        <begin position="1937"/>
        <end position="2114"/>
    </location>
</feature>
<dbReference type="SUPFAM" id="SSF82171">
    <property type="entry name" value="DPP6 N-terminal domain-like"/>
    <property type="match status" value="1"/>
</dbReference>
<evidence type="ECO:0000256" key="2">
    <source>
        <dbReference type="PROSITE-ProRule" id="PRU00076"/>
    </source>
</evidence>
<dbReference type="PROSITE" id="PS00010">
    <property type="entry name" value="ASX_HYDROXYL"/>
    <property type="match status" value="1"/>
</dbReference>
<keyword evidence="6" id="KW-1185">Reference proteome</keyword>
<dbReference type="PROSITE" id="PS50025">
    <property type="entry name" value="LAM_G_DOMAIN"/>
    <property type="match status" value="5"/>
</dbReference>
<dbReference type="GO" id="GO:0016020">
    <property type="term" value="C:membrane"/>
    <property type="evidence" value="ECO:0007669"/>
    <property type="project" value="UniProtKB-SubCell"/>
</dbReference>
<dbReference type="Gene3D" id="2.10.25.10">
    <property type="entry name" value="Laminin"/>
    <property type="match status" value="2"/>
</dbReference>
<evidence type="ECO:0000259" key="4">
    <source>
        <dbReference type="PROSITE" id="PS50026"/>
    </source>
</evidence>
<dbReference type="PANTHER" id="PTHR15036:SF89">
    <property type="entry name" value="NEUREXIN 1, ISOFORM F"/>
    <property type="match status" value="1"/>
</dbReference>
<protein>
    <recommendedName>
        <fullName evidence="7">Concanavalin A-like lectin/glucanases superfamily</fullName>
    </recommendedName>
</protein>
<feature type="domain" description="Laminin G" evidence="3">
    <location>
        <begin position="2166"/>
        <end position="2338"/>
    </location>
</feature>
<feature type="domain" description="Laminin G" evidence="3">
    <location>
        <begin position="1308"/>
        <end position="1499"/>
    </location>
</feature>
<evidence type="ECO:0000313" key="5">
    <source>
        <dbReference type="EMBL" id="KAK2181924.1"/>
    </source>
</evidence>
<comment type="caution">
    <text evidence="5">The sequence shown here is derived from an EMBL/GenBank/DDBJ whole genome shotgun (WGS) entry which is preliminary data.</text>
</comment>
<dbReference type="Gene3D" id="2.130.10.10">
    <property type="entry name" value="YVTN repeat-like/Quinoprotein amine dehydrogenase"/>
    <property type="match status" value="1"/>
</dbReference>
<dbReference type="SMART" id="SM00282">
    <property type="entry name" value="LamG"/>
    <property type="match status" value="6"/>
</dbReference>
<feature type="domain" description="Laminin G" evidence="3">
    <location>
        <begin position="1512"/>
        <end position="1702"/>
    </location>
</feature>
<keyword evidence="2" id="KW-0245">EGF-like domain</keyword>
<dbReference type="PANTHER" id="PTHR15036">
    <property type="entry name" value="PIKACHURIN-LIKE PROTEIN"/>
    <property type="match status" value="1"/>
</dbReference>
<proteinExistence type="predicted"/>
<dbReference type="Gene3D" id="2.60.120.200">
    <property type="match status" value="11"/>
</dbReference>
<organism evidence="5 6">
    <name type="scientific">Ridgeia piscesae</name>
    <name type="common">Tubeworm</name>
    <dbReference type="NCBI Taxonomy" id="27915"/>
    <lineage>
        <taxon>Eukaryota</taxon>
        <taxon>Metazoa</taxon>
        <taxon>Spiralia</taxon>
        <taxon>Lophotrochozoa</taxon>
        <taxon>Annelida</taxon>
        <taxon>Polychaeta</taxon>
        <taxon>Sedentaria</taxon>
        <taxon>Canalipalpata</taxon>
        <taxon>Sabellida</taxon>
        <taxon>Siboglinidae</taxon>
        <taxon>Ridgeia</taxon>
    </lineage>
</organism>
<dbReference type="InterPro" id="IPR000742">
    <property type="entry name" value="EGF"/>
</dbReference>
<dbReference type="CDD" id="cd00110">
    <property type="entry name" value="LamG"/>
    <property type="match status" value="5"/>
</dbReference>
<dbReference type="InterPro" id="IPR001791">
    <property type="entry name" value="Laminin_G"/>
</dbReference>